<dbReference type="InterPro" id="IPR027359">
    <property type="entry name" value="Volt_channel_dom_sf"/>
</dbReference>
<dbReference type="Pfam" id="PF00520">
    <property type="entry name" value="Ion_trans"/>
    <property type="match status" value="1"/>
</dbReference>
<evidence type="ECO:0000259" key="7">
    <source>
        <dbReference type="Pfam" id="PF00520"/>
    </source>
</evidence>
<feature type="transmembrane region" description="Helical" evidence="6">
    <location>
        <begin position="163"/>
        <end position="184"/>
    </location>
</feature>
<reference evidence="8 9" key="1">
    <citation type="submission" date="2024-02" db="EMBL/GenBank/DDBJ databases">
        <authorList>
            <person name="Chen Y."/>
            <person name="Shah S."/>
            <person name="Dougan E. K."/>
            <person name="Thang M."/>
            <person name="Chan C."/>
        </authorList>
    </citation>
    <scope>NUCLEOTIDE SEQUENCE [LARGE SCALE GENOMIC DNA]</scope>
</reference>
<gene>
    <name evidence="8" type="ORF">CCMP2556_LOCUS16738</name>
</gene>
<evidence type="ECO:0000313" key="8">
    <source>
        <dbReference type="EMBL" id="CAK9027385.1"/>
    </source>
</evidence>
<feature type="domain" description="Ion transport" evidence="7">
    <location>
        <begin position="168"/>
        <end position="415"/>
    </location>
</feature>
<dbReference type="SUPFAM" id="SSF81324">
    <property type="entry name" value="Voltage-gated potassium channels"/>
    <property type="match status" value="1"/>
</dbReference>
<accession>A0ABP0KKM7</accession>
<dbReference type="Gene3D" id="1.10.238.10">
    <property type="entry name" value="EF-hand"/>
    <property type="match status" value="1"/>
</dbReference>
<evidence type="ECO:0000256" key="4">
    <source>
        <dbReference type="ARBA" id="ARBA00023136"/>
    </source>
</evidence>
<comment type="subcellular location">
    <subcellularLocation>
        <location evidence="1">Membrane</location>
        <topology evidence="1">Multi-pass membrane protein</topology>
    </subcellularLocation>
</comment>
<keyword evidence="9" id="KW-1185">Reference proteome</keyword>
<feature type="region of interest" description="Disordered" evidence="5">
    <location>
        <begin position="52"/>
        <end position="82"/>
    </location>
</feature>
<protein>
    <recommendedName>
        <fullName evidence="7">Ion transport domain-containing protein</fullName>
    </recommendedName>
</protein>
<dbReference type="EMBL" id="CAXAMN010009002">
    <property type="protein sequence ID" value="CAK9027385.1"/>
    <property type="molecule type" value="Genomic_DNA"/>
</dbReference>
<organism evidence="8 9">
    <name type="scientific">Durusdinium trenchii</name>
    <dbReference type="NCBI Taxonomy" id="1381693"/>
    <lineage>
        <taxon>Eukaryota</taxon>
        <taxon>Sar</taxon>
        <taxon>Alveolata</taxon>
        <taxon>Dinophyceae</taxon>
        <taxon>Suessiales</taxon>
        <taxon>Symbiodiniaceae</taxon>
        <taxon>Durusdinium</taxon>
    </lineage>
</organism>
<comment type="caution">
    <text evidence="8">The sequence shown here is derived from an EMBL/GenBank/DDBJ whole genome shotgun (WGS) entry which is preliminary data.</text>
</comment>
<proteinExistence type="predicted"/>
<evidence type="ECO:0000256" key="5">
    <source>
        <dbReference type="SAM" id="MobiDB-lite"/>
    </source>
</evidence>
<evidence type="ECO:0000256" key="6">
    <source>
        <dbReference type="SAM" id="Phobius"/>
    </source>
</evidence>
<dbReference type="Gene3D" id="1.10.287.70">
    <property type="match status" value="1"/>
</dbReference>
<name>A0ABP0KKM7_9DINO</name>
<keyword evidence="3 6" id="KW-1133">Transmembrane helix</keyword>
<feature type="transmembrane region" description="Helical" evidence="6">
    <location>
        <begin position="302"/>
        <end position="327"/>
    </location>
</feature>
<dbReference type="Gene3D" id="1.20.120.350">
    <property type="entry name" value="Voltage-gated potassium channels. Chain C"/>
    <property type="match status" value="1"/>
</dbReference>
<feature type="transmembrane region" description="Helical" evidence="6">
    <location>
        <begin position="204"/>
        <end position="225"/>
    </location>
</feature>
<evidence type="ECO:0000256" key="3">
    <source>
        <dbReference type="ARBA" id="ARBA00022989"/>
    </source>
</evidence>
<dbReference type="Proteomes" id="UP001642484">
    <property type="component" value="Unassembled WGS sequence"/>
</dbReference>
<evidence type="ECO:0000313" key="9">
    <source>
        <dbReference type="Proteomes" id="UP001642484"/>
    </source>
</evidence>
<dbReference type="InterPro" id="IPR005821">
    <property type="entry name" value="Ion_trans_dom"/>
</dbReference>
<dbReference type="PANTHER" id="PTHR47131:SF1">
    <property type="entry name" value="CATION CHANNEL SPERM-ASSOCIATED PROTEIN 3"/>
    <property type="match status" value="1"/>
</dbReference>
<feature type="transmembrane region" description="Helical" evidence="6">
    <location>
        <begin position="237"/>
        <end position="258"/>
    </location>
</feature>
<evidence type="ECO:0000256" key="1">
    <source>
        <dbReference type="ARBA" id="ARBA00004141"/>
    </source>
</evidence>
<feature type="transmembrane region" description="Helical" evidence="6">
    <location>
        <begin position="390"/>
        <end position="415"/>
    </location>
</feature>
<keyword evidence="4 6" id="KW-0472">Membrane</keyword>
<sequence length="606" mass="67602">MANVFAVLAAHQRSLHELIDAQHQVLRQQLADAGWLRDIELDGGAQLEGISGGLAPKLGTSQQSLQPTLPDDVDPLPPNTPKSALLTASPSAFVLLTSQDSPSVNSAGSHLAQPELTSQEVVKILSKTDEEEQETSPGSQPLGSHSSAMIAQRAFSKNDKVKFIYRLDCLAGLCVLVNSIFMAIELEFEGRFNGQTLNQGHAPVADPSFFFSVSDNIFAVLYFLELMARIAVERRKFFTTLVNWFDIFLATITCFDVWVLRPMALSGGATDQMILLRLARAVKSMRAIRMVRTLRLFRGLRVLVQACYSFLPSLCWSMVLLGIFMVMGALMLGNMLQEFIADQGQDFDTREWIWQHYGTALRAMYTLYEITFAGNWPTYARPVIDGVSSYFAVFFLLYITLIVFAVIRVITAIFLKDTLDAASNDAEHLVVEKLQKKAQYVKKLEKIFCAIDEVGNGTSNCWADLEARAGLSRGMITQQRMSEILQVPEVKAYFQTLEVDVHEGAALFHILDNGDGEVTREEFIDGILRCKGPARAIDQVAMQADLTHLHDKLSDILKILEEVHHTRTTSNSRPKLLRRGSMANHLRLFRMDAGEEVLHAQGSNRI</sequence>
<keyword evidence="2 6" id="KW-0812">Transmembrane</keyword>
<dbReference type="PANTHER" id="PTHR47131">
    <property type="entry name" value="CATION CHANNEL SPERM-ASSOCIATED PROTEIN 3"/>
    <property type="match status" value="1"/>
</dbReference>
<evidence type="ECO:0000256" key="2">
    <source>
        <dbReference type="ARBA" id="ARBA00022692"/>
    </source>
</evidence>